<dbReference type="SUPFAM" id="SSF81324">
    <property type="entry name" value="Voltage-gated potassium channels"/>
    <property type="match status" value="1"/>
</dbReference>
<reference evidence="4" key="1">
    <citation type="journal article" date="2007" name="Nature">
        <title>The grapevine genome sequence suggests ancestral hexaploidization in major angiosperm phyla.</title>
        <authorList>
            <consortium name="The French-Italian Public Consortium for Grapevine Genome Characterization."/>
            <person name="Jaillon O."/>
            <person name="Aury J.-M."/>
            <person name="Noel B."/>
            <person name="Policriti A."/>
            <person name="Clepet C."/>
            <person name="Casagrande A."/>
            <person name="Choisne N."/>
            <person name="Aubourg S."/>
            <person name="Vitulo N."/>
            <person name="Jubin C."/>
            <person name="Vezzi A."/>
            <person name="Legeai F."/>
            <person name="Hugueney P."/>
            <person name="Dasilva C."/>
            <person name="Horner D."/>
            <person name="Mica E."/>
            <person name="Jublot D."/>
            <person name="Poulain J."/>
            <person name="Bruyere C."/>
            <person name="Billault A."/>
            <person name="Segurens B."/>
            <person name="Gouyvenoux M."/>
            <person name="Ugarte E."/>
            <person name="Cattonaro F."/>
            <person name="Anthouard V."/>
            <person name="Vico V."/>
            <person name="Del Fabbro C."/>
            <person name="Alaux M."/>
            <person name="Di Gaspero G."/>
            <person name="Dumas V."/>
            <person name="Felice N."/>
            <person name="Paillard S."/>
            <person name="Juman I."/>
            <person name="Moroldo M."/>
            <person name="Scalabrin S."/>
            <person name="Canaguier A."/>
            <person name="Le Clainche I."/>
            <person name="Malacrida G."/>
            <person name="Durand E."/>
            <person name="Pesole G."/>
            <person name="Laucou V."/>
            <person name="Chatelet P."/>
            <person name="Merdinoglu D."/>
            <person name="Delledonne M."/>
            <person name="Pezzotti M."/>
            <person name="Lecharny A."/>
            <person name="Scarpelli C."/>
            <person name="Artiguenave F."/>
            <person name="Pe M.E."/>
            <person name="Valle G."/>
            <person name="Morgante M."/>
            <person name="Caboche M."/>
            <person name="Adam-Blondon A.-F."/>
            <person name="Weissenbach J."/>
            <person name="Quetier F."/>
            <person name="Wincker P."/>
        </authorList>
    </citation>
    <scope>NUCLEOTIDE SEQUENCE [LARGE SCALE GENOMIC DNA]</scope>
    <source>
        <strain evidence="4">cv. Pinot noir / PN40024</strain>
    </source>
</reference>
<accession>F6HVV6</accession>
<dbReference type="GO" id="GO:0034220">
    <property type="term" value="P:monoatomic ion transmembrane transport"/>
    <property type="evidence" value="ECO:0007669"/>
    <property type="project" value="UniProtKB-KW"/>
</dbReference>
<dbReference type="PANTHER" id="PTHR45651:SF11">
    <property type="entry name" value="CYCLIC NUCLEOTIDE-GATED ION CHANNEL 20, CHLOROPLASTIC-RELATED"/>
    <property type="match status" value="1"/>
</dbReference>
<keyword evidence="4" id="KW-1185">Reference proteome</keyword>
<dbReference type="Proteomes" id="UP000009183">
    <property type="component" value="Chromosome 17"/>
</dbReference>
<evidence type="ECO:0000256" key="1">
    <source>
        <dbReference type="ARBA" id="ARBA00023303"/>
    </source>
</evidence>
<dbReference type="PaxDb" id="29760-VIT_17s0053g00910.t01"/>
<dbReference type="eggNOG" id="KOG0498">
    <property type="taxonomic scope" value="Eukaryota"/>
</dbReference>
<protein>
    <submittedName>
        <fullName evidence="3">Uncharacterized protein</fullName>
    </submittedName>
</protein>
<keyword evidence="2" id="KW-0732">Signal</keyword>
<dbReference type="PANTHER" id="PTHR45651">
    <property type="entry name" value="CYCLIC NUCLEOTIDE-GATED ION CHANNEL 15-RELATED-RELATED"/>
    <property type="match status" value="1"/>
</dbReference>
<organism evidence="3 4">
    <name type="scientific">Vitis vinifera</name>
    <name type="common">Grape</name>
    <dbReference type="NCBI Taxonomy" id="29760"/>
    <lineage>
        <taxon>Eukaryota</taxon>
        <taxon>Viridiplantae</taxon>
        <taxon>Streptophyta</taxon>
        <taxon>Embryophyta</taxon>
        <taxon>Tracheophyta</taxon>
        <taxon>Spermatophyta</taxon>
        <taxon>Magnoliopsida</taxon>
        <taxon>eudicotyledons</taxon>
        <taxon>Gunneridae</taxon>
        <taxon>Pentapetalae</taxon>
        <taxon>rosids</taxon>
        <taxon>Vitales</taxon>
        <taxon>Vitaceae</taxon>
        <taxon>Viteae</taxon>
        <taxon>Vitis</taxon>
    </lineage>
</organism>
<gene>
    <name evidence="3" type="ordered locus">VIT_17s0053g00910</name>
</gene>
<sequence length="87" mass="10099">MAIIGLGLLLFALLIGNMQNFLQALGRRRLEMSLRRRDVEQWMSHRRLPEYLRRILCTTSKCSSHGACMYCLTTLTEKAISGLVWER</sequence>
<dbReference type="HOGENOM" id="CLU_2487972_0_0_1"/>
<dbReference type="InParanoid" id="F6HVV6"/>
<evidence type="ECO:0000256" key="2">
    <source>
        <dbReference type="SAM" id="SignalP"/>
    </source>
</evidence>
<feature type="chain" id="PRO_5003336148" evidence="2">
    <location>
        <begin position="25"/>
        <end position="87"/>
    </location>
</feature>
<keyword evidence="1" id="KW-0407">Ion channel</keyword>
<dbReference type="EMBL" id="FN596258">
    <property type="protein sequence ID" value="CCB58819.1"/>
    <property type="molecule type" value="Genomic_DNA"/>
</dbReference>
<dbReference type="GO" id="GO:0016020">
    <property type="term" value="C:membrane"/>
    <property type="evidence" value="ECO:0007669"/>
    <property type="project" value="UniProtKB-SubCell"/>
</dbReference>
<name>F6HVV6_VITVI</name>
<keyword evidence="1" id="KW-0406">Ion transport</keyword>
<evidence type="ECO:0000313" key="4">
    <source>
        <dbReference type="Proteomes" id="UP000009183"/>
    </source>
</evidence>
<evidence type="ECO:0000313" key="3">
    <source>
        <dbReference type="EMBL" id="CCB58819.1"/>
    </source>
</evidence>
<keyword evidence="1" id="KW-0813">Transport</keyword>
<dbReference type="AlphaFoldDB" id="F6HVV6"/>
<proteinExistence type="predicted"/>
<feature type="signal peptide" evidence="2">
    <location>
        <begin position="1"/>
        <end position="24"/>
    </location>
</feature>